<evidence type="ECO:0000313" key="4">
    <source>
        <dbReference type="Proteomes" id="UP000253919"/>
    </source>
</evidence>
<keyword evidence="1" id="KW-0472">Membrane</keyword>
<keyword evidence="4" id="KW-1185">Reference proteome</keyword>
<dbReference type="InterPro" id="IPR014729">
    <property type="entry name" value="Rossmann-like_a/b/a_fold"/>
</dbReference>
<dbReference type="CDD" id="cd06259">
    <property type="entry name" value="YdcF-like"/>
    <property type="match status" value="1"/>
</dbReference>
<keyword evidence="1" id="KW-1133">Transmembrane helix</keyword>
<dbReference type="InterPro" id="IPR051599">
    <property type="entry name" value="Cell_Envelope_Assoc"/>
</dbReference>
<feature type="domain" description="DUF218" evidence="2">
    <location>
        <begin position="79"/>
        <end position="244"/>
    </location>
</feature>
<dbReference type="InterPro" id="IPR003848">
    <property type="entry name" value="DUF218"/>
</dbReference>
<feature type="transmembrane region" description="Helical" evidence="1">
    <location>
        <begin position="37"/>
        <end position="55"/>
    </location>
</feature>
<reference evidence="3 4" key="1">
    <citation type="submission" date="2018-04" db="EMBL/GenBank/DDBJ databases">
        <title>Adhaeribacter sp. HMF7616 genome sequencing and assembly.</title>
        <authorList>
            <person name="Kang H."/>
            <person name="Kang J."/>
            <person name="Cha I."/>
            <person name="Kim H."/>
            <person name="Joh K."/>
        </authorList>
    </citation>
    <scope>NUCLEOTIDE SEQUENCE [LARGE SCALE GENOMIC DNA]</scope>
    <source>
        <strain evidence="3 4">HMF7616</strain>
    </source>
</reference>
<dbReference type="Gene3D" id="3.40.50.620">
    <property type="entry name" value="HUPs"/>
    <property type="match status" value="1"/>
</dbReference>
<feature type="transmembrane region" description="Helical" evidence="1">
    <location>
        <begin position="6"/>
        <end position="28"/>
    </location>
</feature>
<comment type="caution">
    <text evidence="3">The sequence shown here is derived from an EMBL/GenBank/DDBJ whole genome shotgun (WGS) entry which is preliminary data.</text>
</comment>
<evidence type="ECO:0000259" key="2">
    <source>
        <dbReference type="Pfam" id="PF02698"/>
    </source>
</evidence>
<dbReference type="Pfam" id="PF02698">
    <property type="entry name" value="DUF218"/>
    <property type="match status" value="1"/>
</dbReference>
<dbReference type="AlphaFoldDB" id="A0A369QJV3"/>
<evidence type="ECO:0000313" key="3">
    <source>
        <dbReference type="EMBL" id="RDC63915.1"/>
    </source>
</evidence>
<proteinExistence type="predicted"/>
<dbReference type="GO" id="GO:0005886">
    <property type="term" value="C:plasma membrane"/>
    <property type="evidence" value="ECO:0007669"/>
    <property type="project" value="TreeGrafter"/>
</dbReference>
<gene>
    <name evidence="3" type="ORF">AHMF7616_02524</name>
</gene>
<dbReference type="PANTHER" id="PTHR30336:SF4">
    <property type="entry name" value="ENVELOPE BIOGENESIS FACTOR ELYC"/>
    <property type="match status" value="1"/>
</dbReference>
<dbReference type="GO" id="GO:0000270">
    <property type="term" value="P:peptidoglycan metabolic process"/>
    <property type="evidence" value="ECO:0007669"/>
    <property type="project" value="TreeGrafter"/>
</dbReference>
<dbReference type="RefSeq" id="WP_115373139.1">
    <property type="nucleotide sequence ID" value="NZ_QASA01000001.1"/>
</dbReference>
<dbReference type="PANTHER" id="PTHR30336">
    <property type="entry name" value="INNER MEMBRANE PROTEIN, PROBABLE PERMEASE"/>
    <property type="match status" value="1"/>
</dbReference>
<organism evidence="3 4">
    <name type="scientific">Adhaeribacter pallidiroseus</name>
    <dbReference type="NCBI Taxonomy" id="2072847"/>
    <lineage>
        <taxon>Bacteria</taxon>
        <taxon>Pseudomonadati</taxon>
        <taxon>Bacteroidota</taxon>
        <taxon>Cytophagia</taxon>
        <taxon>Cytophagales</taxon>
        <taxon>Hymenobacteraceae</taxon>
        <taxon>Adhaeribacter</taxon>
    </lineage>
</organism>
<protein>
    <recommendedName>
        <fullName evidence="2">DUF218 domain-containing protein</fullName>
    </recommendedName>
</protein>
<sequence>MFFILSKILFYIALPVVWLVGLLLYAVFTKRKRWRKLVLQVATILIVVLTNPFLINEALLAWEIPPRTLAQVPVSDAGIILTGITSLEKSPHDRVYLERGADRILHTLWLFRNKRIRLIIISGGSGSIKAVYSTEAAELKRILLQAGVPEDRILLENKSHNTHENALFTAQLLQKHPEIKSLVLITSAFHMRRAAACFRVVGENPVIFPADFYSTDRAYMPLNLIVPSAKAFANWHLLLHEILGFITYKVLGYC</sequence>
<keyword evidence="1" id="KW-0812">Transmembrane</keyword>
<name>A0A369QJV3_9BACT</name>
<dbReference type="GO" id="GO:0043164">
    <property type="term" value="P:Gram-negative-bacterium-type cell wall biogenesis"/>
    <property type="evidence" value="ECO:0007669"/>
    <property type="project" value="TreeGrafter"/>
</dbReference>
<dbReference type="OrthoDB" id="9782395at2"/>
<dbReference type="Proteomes" id="UP000253919">
    <property type="component" value="Unassembled WGS sequence"/>
</dbReference>
<dbReference type="EMBL" id="QASA01000001">
    <property type="protein sequence ID" value="RDC63915.1"/>
    <property type="molecule type" value="Genomic_DNA"/>
</dbReference>
<evidence type="ECO:0000256" key="1">
    <source>
        <dbReference type="SAM" id="Phobius"/>
    </source>
</evidence>
<accession>A0A369QJV3</accession>